<dbReference type="EMBL" id="CAWUON010000555">
    <property type="protein sequence ID" value="CAK7275687.1"/>
    <property type="molecule type" value="Genomic_DNA"/>
</dbReference>
<feature type="compositionally biased region" description="Polar residues" evidence="1">
    <location>
        <begin position="104"/>
        <end position="113"/>
    </location>
</feature>
<evidence type="ECO:0000313" key="3">
    <source>
        <dbReference type="Proteomes" id="UP001642502"/>
    </source>
</evidence>
<name>A0ABP0E9E3_9PEZI</name>
<feature type="region of interest" description="Disordered" evidence="1">
    <location>
        <begin position="48"/>
        <end position="124"/>
    </location>
</feature>
<reference evidence="2 3" key="1">
    <citation type="submission" date="2024-01" db="EMBL/GenBank/DDBJ databases">
        <authorList>
            <person name="Allen C."/>
            <person name="Tagirdzhanova G."/>
        </authorList>
    </citation>
    <scope>NUCLEOTIDE SEQUENCE [LARGE SCALE GENOMIC DNA]</scope>
    <source>
        <strain evidence="2 3">CBS 119000</strain>
    </source>
</reference>
<keyword evidence="3" id="KW-1185">Reference proteome</keyword>
<protein>
    <submittedName>
        <fullName evidence="2">Uncharacterized protein</fullName>
    </submittedName>
</protein>
<feature type="non-terminal residue" evidence="2">
    <location>
        <position position="124"/>
    </location>
</feature>
<comment type="caution">
    <text evidence="2">The sequence shown here is derived from an EMBL/GenBank/DDBJ whole genome shotgun (WGS) entry which is preliminary data.</text>
</comment>
<dbReference type="Proteomes" id="UP001642502">
    <property type="component" value="Unassembled WGS sequence"/>
</dbReference>
<feature type="region of interest" description="Disordered" evidence="1">
    <location>
        <begin position="1"/>
        <end position="35"/>
    </location>
</feature>
<feature type="compositionally biased region" description="Low complexity" evidence="1">
    <location>
        <begin position="10"/>
        <end position="33"/>
    </location>
</feature>
<organism evidence="2 3">
    <name type="scientific">Sporothrix epigloea</name>
    <dbReference type="NCBI Taxonomy" id="1892477"/>
    <lineage>
        <taxon>Eukaryota</taxon>
        <taxon>Fungi</taxon>
        <taxon>Dikarya</taxon>
        <taxon>Ascomycota</taxon>
        <taxon>Pezizomycotina</taxon>
        <taxon>Sordariomycetes</taxon>
        <taxon>Sordariomycetidae</taxon>
        <taxon>Ophiostomatales</taxon>
        <taxon>Ophiostomataceae</taxon>
        <taxon>Sporothrix</taxon>
    </lineage>
</organism>
<evidence type="ECO:0000313" key="2">
    <source>
        <dbReference type="EMBL" id="CAK7275687.1"/>
    </source>
</evidence>
<proteinExistence type="predicted"/>
<gene>
    <name evidence="2" type="ORF">SEPCBS119000_006807</name>
</gene>
<accession>A0ABP0E9E3</accession>
<sequence>MAPTRPPAPRANAPPNLSSAVSAAESAESAGASKPLDSALTAQCVSLADSSPDPLSQDAVPASVLQQPLDALPADTPVVLPSSPPLAPSTPTPAPKAPASTTSRSKSLQTKNMQGLRIFKTRAG</sequence>
<feature type="compositionally biased region" description="Pro residues" evidence="1">
    <location>
        <begin position="82"/>
        <end position="96"/>
    </location>
</feature>
<evidence type="ECO:0000256" key="1">
    <source>
        <dbReference type="SAM" id="MobiDB-lite"/>
    </source>
</evidence>